<dbReference type="AlphaFoldDB" id="A0A8J6UQA0"/>
<accession>A0A8J6UQA0</accession>
<gene>
    <name evidence="2" type="ORF">ICT70_14470</name>
</gene>
<name>A0A8J6UQA0_9BACT</name>
<dbReference type="Proteomes" id="UP000632828">
    <property type="component" value="Unassembled WGS sequence"/>
</dbReference>
<feature type="transmembrane region" description="Helical" evidence="1">
    <location>
        <begin position="29"/>
        <end position="50"/>
    </location>
</feature>
<proteinExistence type="predicted"/>
<keyword evidence="1" id="KW-0812">Transmembrane</keyword>
<keyword evidence="3" id="KW-1185">Reference proteome</keyword>
<dbReference type="EMBL" id="JACWUN010000025">
    <property type="protein sequence ID" value="MBD1401864.1"/>
    <property type="molecule type" value="Genomic_DNA"/>
</dbReference>
<comment type="caution">
    <text evidence="2">The sequence shown here is derived from an EMBL/GenBank/DDBJ whole genome shotgun (WGS) entry which is preliminary data.</text>
</comment>
<evidence type="ECO:0000313" key="2">
    <source>
        <dbReference type="EMBL" id="MBD1401864.1"/>
    </source>
</evidence>
<evidence type="ECO:0000313" key="3">
    <source>
        <dbReference type="Proteomes" id="UP000632828"/>
    </source>
</evidence>
<reference evidence="2" key="1">
    <citation type="submission" date="2020-09" db="EMBL/GenBank/DDBJ databases">
        <title>Pelobacter alkaliphilus sp. nov., a novel anaerobic arsenate-reducing bacterium from terrestrial mud volcano.</title>
        <authorList>
            <person name="Khomyakova M.A."/>
            <person name="Merkel A.Y."/>
            <person name="Slobodkin A.I."/>
        </authorList>
    </citation>
    <scope>NUCLEOTIDE SEQUENCE</scope>
    <source>
        <strain evidence="2">M08fum</strain>
    </source>
</reference>
<keyword evidence="1" id="KW-0472">Membrane</keyword>
<protein>
    <submittedName>
        <fullName evidence="2">Uncharacterized protein</fullName>
    </submittedName>
</protein>
<sequence length="62" mass="6492">MSTEKDVIQVALEVGQRVMMNAQGDPARTLAYGVAAAVAAVGAGIGYGSYKYGRKALDWLSD</sequence>
<evidence type="ECO:0000256" key="1">
    <source>
        <dbReference type="SAM" id="Phobius"/>
    </source>
</evidence>
<keyword evidence="1" id="KW-1133">Transmembrane helix</keyword>
<dbReference type="RefSeq" id="WP_191157887.1">
    <property type="nucleotide sequence ID" value="NZ_JACWUN010000025.1"/>
</dbReference>
<organism evidence="2 3">
    <name type="scientific">Pelovirga terrestris</name>
    <dbReference type="NCBI Taxonomy" id="2771352"/>
    <lineage>
        <taxon>Bacteria</taxon>
        <taxon>Pseudomonadati</taxon>
        <taxon>Thermodesulfobacteriota</taxon>
        <taxon>Desulfuromonadia</taxon>
        <taxon>Geobacterales</taxon>
        <taxon>Geobacteraceae</taxon>
        <taxon>Pelovirga</taxon>
    </lineage>
</organism>